<feature type="compositionally biased region" description="Basic and acidic residues" evidence="1">
    <location>
        <begin position="89"/>
        <end position="99"/>
    </location>
</feature>
<comment type="caution">
    <text evidence="3">The sequence shown here is derived from an EMBL/GenBank/DDBJ whole genome shotgun (WGS) entry which is preliminary data.</text>
</comment>
<keyword evidence="4" id="KW-1185">Reference proteome</keyword>
<gene>
    <name evidence="3" type="ORF">NA57DRAFT_51924</name>
</gene>
<feature type="region of interest" description="Disordered" evidence="1">
    <location>
        <begin position="60"/>
        <end position="112"/>
    </location>
</feature>
<dbReference type="EMBL" id="ML978121">
    <property type="protein sequence ID" value="KAF2105147.1"/>
    <property type="molecule type" value="Genomic_DNA"/>
</dbReference>
<keyword evidence="2" id="KW-0732">Signal</keyword>
<reference evidence="3" key="1">
    <citation type="journal article" date="2020" name="Stud. Mycol.">
        <title>101 Dothideomycetes genomes: a test case for predicting lifestyles and emergence of pathogens.</title>
        <authorList>
            <person name="Haridas S."/>
            <person name="Albert R."/>
            <person name="Binder M."/>
            <person name="Bloem J."/>
            <person name="Labutti K."/>
            <person name="Salamov A."/>
            <person name="Andreopoulos B."/>
            <person name="Baker S."/>
            <person name="Barry K."/>
            <person name="Bills G."/>
            <person name="Bluhm B."/>
            <person name="Cannon C."/>
            <person name="Castanera R."/>
            <person name="Culley D."/>
            <person name="Daum C."/>
            <person name="Ezra D."/>
            <person name="Gonzalez J."/>
            <person name="Henrissat B."/>
            <person name="Kuo A."/>
            <person name="Liang C."/>
            <person name="Lipzen A."/>
            <person name="Lutzoni F."/>
            <person name="Magnuson J."/>
            <person name="Mondo S."/>
            <person name="Nolan M."/>
            <person name="Ohm R."/>
            <person name="Pangilinan J."/>
            <person name="Park H.-J."/>
            <person name="Ramirez L."/>
            <person name="Alfaro M."/>
            <person name="Sun H."/>
            <person name="Tritt A."/>
            <person name="Yoshinaga Y."/>
            <person name="Zwiers L.-H."/>
            <person name="Turgeon B."/>
            <person name="Goodwin S."/>
            <person name="Spatafora J."/>
            <person name="Crous P."/>
            <person name="Grigoriev I."/>
        </authorList>
    </citation>
    <scope>NUCLEOTIDE SEQUENCE</scope>
    <source>
        <strain evidence="3">CBS 133067</strain>
    </source>
</reference>
<feature type="signal peptide" evidence="2">
    <location>
        <begin position="1"/>
        <end position="17"/>
    </location>
</feature>
<feature type="compositionally biased region" description="Basic and acidic residues" evidence="1">
    <location>
        <begin position="60"/>
        <end position="82"/>
    </location>
</feature>
<evidence type="ECO:0000256" key="2">
    <source>
        <dbReference type="SAM" id="SignalP"/>
    </source>
</evidence>
<accession>A0A9P4MF64</accession>
<organism evidence="3 4">
    <name type="scientific">Rhizodiscina lignyota</name>
    <dbReference type="NCBI Taxonomy" id="1504668"/>
    <lineage>
        <taxon>Eukaryota</taxon>
        <taxon>Fungi</taxon>
        <taxon>Dikarya</taxon>
        <taxon>Ascomycota</taxon>
        <taxon>Pezizomycotina</taxon>
        <taxon>Dothideomycetes</taxon>
        <taxon>Pleosporomycetidae</taxon>
        <taxon>Aulographales</taxon>
        <taxon>Rhizodiscinaceae</taxon>
        <taxon>Rhizodiscina</taxon>
    </lineage>
</organism>
<evidence type="ECO:0000313" key="4">
    <source>
        <dbReference type="Proteomes" id="UP000799772"/>
    </source>
</evidence>
<dbReference type="AlphaFoldDB" id="A0A9P4MF64"/>
<protein>
    <submittedName>
        <fullName evidence="3">Uncharacterized protein</fullName>
    </submittedName>
</protein>
<evidence type="ECO:0000313" key="3">
    <source>
        <dbReference type="EMBL" id="KAF2105147.1"/>
    </source>
</evidence>
<name>A0A9P4MF64_9PEZI</name>
<dbReference type="Proteomes" id="UP000799772">
    <property type="component" value="Unassembled WGS sequence"/>
</dbReference>
<sequence length="112" mass="12647">MCVYVTTFTLLILLTHRLLIDELLVSYKLASIVAELELAIVYDSIDRLLRVRAARVERVVKGKKESRIKGKTKSKDKSESRSKSKGKIKGKEKEKDKSRKLINLGVLSSLSS</sequence>
<proteinExistence type="predicted"/>
<evidence type="ECO:0000256" key="1">
    <source>
        <dbReference type="SAM" id="MobiDB-lite"/>
    </source>
</evidence>
<feature type="chain" id="PRO_5040201803" evidence="2">
    <location>
        <begin position="18"/>
        <end position="112"/>
    </location>
</feature>